<reference evidence="2" key="1">
    <citation type="submission" date="2020-06" db="EMBL/GenBank/DDBJ databases">
        <authorList>
            <person name="Dong N."/>
        </authorList>
    </citation>
    <scope>NUCLEOTIDE SEQUENCE</scope>
    <source>
        <strain evidence="2">R1692</strain>
    </source>
</reference>
<dbReference type="EMBL" id="JACAGK010000044">
    <property type="protein sequence ID" value="MDM1049370.1"/>
    <property type="molecule type" value="Genomic_DNA"/>
</dbReference>
<accession>A0ABT7NQD1</accession>
<dbReference type="Proteomes" id="UP001170954">
    <property type="component" value="Unassembled WGS sequence"/>
</dbReference>
<dbReference type="RefSeq" id="WP_286651812.1">
    <property type="nucleotide sequence ID" value="NZ_JACAGK010000044.1"/>
</dbReference>
<reference evidence="2" key="2">
    <citation type="journal article" date="2022" name="Sci. Total Environ.">
        <title>Prevalence, transmission, and molecular epidemiology of tet(X)-positive bacteria among humans, animals, and environmental niches in China: An epidemiological, and genomic-based study.</title>
        <authorList>
            <person name="Dong N."/>
            <person name="Zeng Y."/>
            <person name="Cai C."/>
            <person name="Sun C."/>
            <person name="Lu J."/>
            <person name="Liu C."/>
            <person name="Zhou H."/>
            <person name="Sun Q."/>
            <person name="Shu L."/>
            <person name="Wang H."/>
            <person name="Wang Y."/>
            <person name="Wang S."/>
            <person name="Wu C."/>
            <person name="Chan E.W."/>
            <person name="Chen G."/>
            <person name="Shen Z."/>
            <person name="Chen S."/>
            <person name="Zhang R."/>
        </authorList>
    </citation>
    <scope>NUCLEOTIDE SEQUENCE</scope>
    <source>
        <strain evidence="2">R1692</strain>
    </source>
</reference>
<gene>
    <name evidence="2" type="ORF">HX018_14095</name>
</gene>
<evidence type="ECO:0000313" key="2">
    <source>
        <dbReference type="EMBL" id="MDM1049370.1"/>
    </source>
</evidence>
<organism evidence="2 3">
    <name type="scientific">Sphingobacterium hotanense</name>
    <dbReference type="NCBI Taxonomy" id="649196"/>
    <lineage>
        <taxon>Bacteria</taxon>
        <taxon>Pseudomonadati</taxon>
        <taxon>Bacteroidota</taxon>
        <taxon>Sphingobacteriia</taxon>
        <taxon>Sphingobacteriales</taxon>
        <taxon>Sphingobacteriaceae</taxon>
        <taxon>Sphingobacterium</taxon>
    </lineage>
</organism>
<name>A0ABT7NQD1_9SPHI</name>
<sequence length="218" mass="23439">MNIKESIKTLLQTKFGGVVLSDARIEQFAKGLANVKDEAELKAQLNVVNLVTPFSGMKSDDDRYRTAQSELEKLKKPTPAPVPTPEPTPDPAPAQGLSIEDINKVISSALKPLANSLAGLQGQKLVTDRKTAILAKLDGASDDYKAKVVRDFGYMNFADDNAFGEFLGHVESDYAAHVQTQAESSLGKDAPFLGVGSDGRVKEASKAELDAVMSEIKF</sequence>
<feature type="compositionally biased region" description="Pro residues" evidence="1">
    <location>
        <begin position="78"/>
        <end position="92"/>
    </location>
</feature>
<protein>
    <submittedName>
        <fullName evidence="2">Uncharacterized protein</fullName>
    </submittedName>
</protein>
<feature type="region of interest" description="Disordered" evidence="1">
    <location>
        <begin position="73"/>
        <end position="96"/>
    </location>
</feature>
<evidence type="ECO:0000256" key="1">
    <source>
        <dbReference type="SAM" id="MobiDB-lite"/>
    </source>
</evidence>
<comment type="caution">
    <text evidence="2">The sequence shown here is derived from an EMBL/GenBank/DDBJ whole genome shotgun (WGS) entry which is preliminary data.</text>
</comment>
<proteinExistence type="predicted"/>
<keyword evidence="3" id="KW-1185">Reference proteome</keyword>
<evidence type="ECO:0000313" key="3">
    <source>
        <dbReference type="Proteomes" id="UP001170954"/>
    </source>
</evidence>